<dbReference type="AlphaFoldDB" id="D6PVH9"/>
<feature type="compositionally biased region" description="Low complexity" evidence="1">
    <location>
        <begin position="35"/>
        <end position="49"/>
    </location>
</feature>
<feature type="non-terminal residue" evidence="3">
    <location>
        <position position="1"/>
    </location>
</feature>
<dbReference type="Pfam" id="PF03634">
    <property type="entry name" value="TCP"/>
    <property type="match status" value="1"/>
</dbReference>
<accession>D6PVH9</accession>
<dbReference type="PROSITE" id="PS51369">
    <property type="entry name" value="TCP"/>
    <property type="match status" value="1"/>
</dbReference>
<evidence type="ECO:0000256" key="1">
    <source>
        <dbReference type="SAM" id="MobiDB-lite"/>
    </source>
</evidence>
<evidence type="ECO:0000259" key="2">
    <source>
        <dbReference type="PROSITE" id="PS51369"/>
    </source>
</evidence>
<feature type="non-terminal residue" evidence="3">
    <location>
        <position position="87"/>
    </location>
</feature>
<protein>
    <submittedName>
        <fullName evidence="3">CYCLOIDEA-like protein</fullName>
    </submittedName>
</protein>
<proteinExistence type="predicted"/>
<feature type="region of interest" description="Disordered" evidence="1">
    <location>
        <begin position="33"/>
        <end position="63"/>
    </location>
</feature>
<sequence>DLLGFDRASKTIEWLLVKSKKDIEELAAQNGINISPNNKQSLSSSNLKSDQTDQDHDISKRVALNSVNISSDKKMKKLQKASVLAKE</sequence>
<evidence type="ECO:0000313" key="3">
    <source>
        <dbReference type="EMBL" id="ADG62412.1"/>
    </source>
</evidence>
<dbReference type="InterPro" id="IPR017887">
    <property type="entry name" value="TF_TCP_subgr"/>
</dbReference>
<feature type="domain" description="TCP" evidence="2">
    <location>
        <begin position="1"/>
        <end position="26"/>
    </location>
</feature>
<feature type="compositionally biased region" description="Basic and acidic residues" evidence="1">
    <location>
        <begin position="50"/>
        <end position="60"/>
    </location>
</feature>
<organism evidence="3">
    <name type="scientific">Acridocarpus smeathmannii</name>
    <dbReference type="NCBI Taxonomy" id="217129"/>
    <lineage>
        <taxon>Eukaryota</taxon>
        <taxon>Viridiplantae</taxon>
        <taxon>Streptophyta</taxon>
        <taxon>Embryophyta</taxon>
        <taxon>Tracheophyta</taxon>
        <taxon>Spermatophyta</taxon>
        <taxon>Magnoliopsida</taxon>
        <taxon>eudicotyledons</taxon>
        <taxon>Gunneridae</taxon>
        <taxon>Pentapetalae</taxon>
        <taxon>rosids</taxon>
        <taxon>fabids</taxon>
        <taxon>Malpighiales</taxon>
        <taxon>Malpighiaceae</taxon>
        <taxon>Acridocarpus</taxon>
    </lineage>
</organism>
<name>D6PVH9_9ROSI</name>
<reference evidence="3" key="1">
    <citation type="journal article" date="2010" name="Proc. Natl. Acad. Sci. U.S.A.">
        <title>Floral symmetry genes and the origin and maintenance of zygomorphy in a plant-pollinator mutualism.</title>
        <authorList>
            <person name="Zhang W."/>
            <person name="Kramer E.M."/>
            <person name="Davis C.C."/>
        </authorList>
    </citation>
    <scope>NUCLEOTIDE SEQUENCE</scope>
</reference>
<dbReference type="EMBL" id="GU982214">
    <property type="protein sequence ID" value="ADG62412.1"/>
    <property type="molecule type" value="Genomic_DNA"/>
</dbReference>
<gene>
    <name evidence="3" type="primary">CYC2B</name>
</gene>